<gene>
    <name evidence="2" type="primary">tdh</name>
    <name evidence="2" type="ORF">DAT39_011266</name>
</gene>
<evidence type="ECO:0000313" key="3">
    <source>
        <dbReference type="Proteomes" id="UP000727407"/>
    </source>
</evidence>
<protein>
    <submittedName>
        <fullName evidence="2">L-threonine 3-dehydrogenase</fullName>
    </submittedName>
</protein>
<dbReference type="Proteomes" id="UP000727407">
    <property type="component" value="Unassembled WGS sequence"/>
</dbReference>
<name>A0A8J4X0D2_CLAMG</name>
<accession>A0A8J4X0D2</accession>
<reference evidence="2" key="1">
    <citation type="submission" date="2020-07" db="EMBL/GenBank/DDBJ databases">
        <title>Clarias magur genome sequencing, assembly and annotation.</title>
        <authorList>
            <person name="Kushwaha B."/>
            <person name="Kumar R."/>
            <person name="Das P."/>
            <person name="Joshi C.G."/>
            <person name="Kumar D."/>
            <person name="Nagpure N.S."/>
            <person name="Pandey M."/>
            <person name="Agarwal S."/>
            <person name="Srivastava S."/>
            <person name="Singh M."/>
            <person name="Sahoo L."/>
            <person name="Jayasankar P."/>
            <person name="Meher P.K."/>
            <person name="Koringa P.G."/>
            <person name="Iquebal M.A."/>
            <person name="Das S.P."/>
            <person name="Bit A."/>
            <person name="Patnaik S."/>
            <person name="Patel N."/>
            <person name="Shah T.M."/>
            <person name="Hinsu A."/>
            <person name="Jena J.K."/>
        </authorList>
    </citation>
    <scope>NUCLEOTIDE SEQUENCE</scope>
    <source>
        <strain evidence="2">CIFAMagur01</strain>
        <tissue evidence="2">Testis</tissue>
    </source>
</reference>
<proteinExistence type="predicted"/>
<keyword evidence="3" id="KW-1185">Reference proteome</keyword>
<feature type="non-terminal residue" evidence="2">
    <location>
        <position position="107"/>
    </location>
</feature>
<sequence>MTDNIREAPAATTVDDSPDYKGELCGGDGDIICYICKNCFCGLDKVPLDAYQKSLLAFKSSRSNLKLSAKKRTSVRACSQPRTPGRVLRTGQHYTGMGIDQATGFHK</sequence>
<organism evidence="2 3">
    <name type="scientific">Clarias magur</name>
    <name type="common">Asian catfish</name>
    <name type="synonym">Macropteronotus magur</name>
    <dbReference type="NCBI Taxonomy" id="1594786"/>
    <lineage>
        <taxon>Eukaryota</taxon>
        <taxon>Metazoa</taxon>
        <taxon>Chordata</taxon>
        <taxon>Craniata</taxon>
        <taxon>Vertebrata</taxon>
        <taxon>Euteleostomi</taxon>
        <taxon>Actinopterygii</taxon>
        <taxon>Neopterygii</taxon>
        <taxon>Teleostei</taxon>
        <taxon>Ostariophysi</taxon>
        <taxon>Siluriformes</taxon>
        <taxon>Clariidae</taxon>
        <taxon>Clarias</taxon>
    </lineage>
</organism>
<evidence type="ECO:0000256" key="1">
    <source>
        <dbReference type="SAM" id="MobiDB-lite"/>
    </source>
</evidence>
<dbReference type="EMBL" id="QNUK01000182">
    <property type="protein sequence ID" value="KAF5899012.1"/>
    <property type="molecule type" value="Genomic_DNA"/>
</dbReference>
<dbReference type="AlphaFoldDB" id="A0A8J4X0D2"/>
<evidence type="ECO:0000313" key="2">
    <source>
        <dbReference type="EMBL" id="KAF5899012.1"/>
    </source>
</evidence>
<comment type="caution">
    <text evidence="2">The sequence shown here is derived from an EMBL/GenBank/DDBJ whole genome shotgun (WGS) entry which is preliminary data.</text>
</comment>
<feature type="region of interest" description="Disordered" evidence="1">
    <location>
        <begin position="1"/>
        <end position="20"/>
    </location>
</feature>